<organism evidence="2 3">
    <name type="scientific">Pseudoprevotella muciniphila</name>
    <dbReference type="NCBI Taxonomy" id="2133944"/>
    <lineage>
        <taxon>Bacteria</taxon>
        <taxon>Pseudomonadati</taxon>
        <taxon>Bacteroidota</taxon>
        <taxon>Bacteroidia</taxon>
        <taxon>Bacteroidales</taxon>
        <taxon>Prevotellaceae</taxon>
        <taxon>Pseudoprevotella</taxon>
    </lineage>
</organism>
<keyword evidence="1" id="KW-0732">Signal</keyword>
<dbReference type="Pfam" id="PF16132">
    <property type="entry name" value="DUF4843"/>
    <property type="match status" value="1"/>
</dbReference>
<evidence type="ECO:0000313" key="2">
    <source>
        <dbReference type="EMBL" id="QFQ13343.1"/>
    </source>
</evidence>
<sequence length="429" mass="48788">MNKLLNYILSTVIVLTFFSACTQEEVDVFAPGNDGAYFRPNSNGSMDTTVNFANHLLDETPEVSIPIDVSILGYINGTGTRRAVIKTKPVEGYDMADVAVDELVFEAGEYQKSVNVRVSPPDTMGKVYAVCLYFDSEDPASQLGMGINGRTEFTIYVTESYSRPSNWNSSLSLYLGAWSVEKHKFMVHVLHDDQYTQSSNWGDFSNFNKLAVDSARKYNQAHPDDPLPFAIPFVEYCTYDTPPYYWGPQQEKFFGTYTSQHFVSLAKALNMTTQNEVALVGTNDEAVLAENNRQAVRGMMVQYNEYYSWYYLNATDYEDFINIPVLPNIDYDVVKPKMWSEEPSAEVVRNYYGEYSPEKYRFILRTLSAALGSNFTLARLFPMDIFYDFNGQLNVNWNSKLDGENLMKQYHDIVKAAYDNTPGLGFEIP</sequence>
<evidence type="ECO:0000313" key="3">
    <source>
        <dbReference type="Proteomes" id="UP000249375"/>
    </source>
</evidence>
<dbReference type="KEGG" id="alq:C7Y71_010165"/>
<name>A0A5P8E8Q2_9BACT</name>
<dbReference type="EMBL" id="CP033459">
    <property type="protein sequence ID" value="QFQ13343.1"/>
    <property type="molecule type" value="Genomic_DNA"/>
</dbReference>
<dbReference type="PROSITE" id="PS51257">
    <property type="entry name" value="PROKAR_LIPOPROTEIN"/>
    <property type="match status" value="1"/>
</dbReference>
<accession>A0A5P8E8Q2</accession>
<proteinExistence type="predicted"/>
<evidence type="ECO:0000256" key="1">
    <source>
        <dbReference type="SAM" id="SignalP"/>
    </source>
</evidence>
<dbReference type="RefSeq" id="WP_111897573.1">
    <property type="nucleotide sequence ID" value="NZ_CP033459.1"/>
</dbReference>
<protein>
    <submittedName>
        <fullName evidence="2">DUF4843 domain-containing protein</fullName>
    </submittedName>
</protein>
<gene>
    <name evidence="2" type="ORF">C7Y71_010165</name>
</gene>
<dbReference type="OrthoDB" id="1094696at2"/>
<dbReference type="AlphaFoldDB" id="A0A5P8E8Q2"/>
<dbReference type="InterPro" id="IPR032299">
    <property type="entry name" value="DUF4843"/>
</dbReference>
<keyword evidence="3" id="KW-1185">Reference proteome</keyword>
<dbReference type="Proteomes" id="UP000249375">
    <property type="component" value="Chromosome"/>
</dbReference>
<feature type="chain" id="PRO_5024353587" evidence="1">
    <location>
        <begin position="23"/>
        <end position="429"/>
    </location>
</feature>
<feature type="signal peptide" evidence="1">
    <location>
        <begin position="1"/>
        <end position="22"/>
    </location>
</feature>
<reference evidence="2 3" key="1">
    <citation type="submission" date="2018-11" db="EMBL/GenBank/DDBJ databases">
        <authorList>
            <person name="Na S.W."/>
            <person name="Baik M."/>
        </authorList>
    </citation>
    <scope>NUCLEOTIDE SEQUENCE [LARGE SCALE GENOMIC DNA]</scope>
    <source>
        <strain evidence="2 3">E39</strain>
    </source>
</reference>